<dbReference type="Proteomes" id="UP001556709">
    <property type="component" value="Unassembled WGS sequence"/>
</dbReference>
<evidence type="ECO:0000313" key="3">
    <source>
        <dbReference type="Proteomes" id="UP001556709"/>
    </source>
</evidence>
<dbReference type="RefSeq" id="WP_367972488.1">
    <property type="nucleotide sequence ID" value="NZ_JBAKFL010000001.1"/>
</dbReference>
<protein>
    <submittedName>
        <fullName evidence="2">Uncharacterized protein</fullName>
    </submittedName>
</protein>
<organism evidence="2 3">
    <name type="scientific">Spiribacter pallidus</name>
    <dbReference type="NCBI Taxonomy" id="1987936"/>
    <lineage>
        <taxon>Bacteria</taxon>
        <taxon>Pseudomonadati</taxon>
        <taxon>Pseudomonadota</taxon>
        <taxon>Gammaproteobacteria</taxon>
        <taxon>Chromatiales</taxon>
        <taxon>Ectothiorhodospiraceae</taxon>
        <taxon>Spiribacter</taxon>
    </lineage>
</organism>
<name>A0ABV3TCH4_9GAMM</name>
<accession>A0ABV3TCH4</accession>
<feature type="chain" id="PRO_5046200483" evidence="1">
    <location>
        <begin position="40"/>
        <end position="259"/>
    </location>
</feature>
<keyword evidence="1" id="KW-0732">Signal</keyword>
<comment type="caution">
    <text evidence="2">The sequence shown here is derived from an EMBL/GenBank/DDBJ whole genome shotgun (WGS) entry which is preliminary data.</text>
</comment>
<reference evidence="2 3" key="1">
    <citation type="submission" date="2024-02" db="EMBL/GenBank/DDBJ databases">
        <title>New especies of Spiribacter isolated from saline water.</title>
        <authorList>
            <person name="Leon M.J."/>
            <person name="De La Haba R."/>
            <person name="Sanchez-Porro C."/>
            <person name="Ventosa A."/>
        </authorList>
    </citation>
    <scope>NUCLEOTIDE SEQUENCE [LARGE SCALE GENOMIC DNA]</scope>
    <source>
        <strain evidence="3">ag22IC6-390</strain>
    </source>
</reference>
<keyword evidence="3" id="KW-1185">Reference proteome</keyword>
<proteinExistence type="predicted"/>
<sequence length="259" mass="28558">MQMPPTSSHRPVFSPKAPISRLLPRLALLLIGFASASQAMPDVCAPVIAQKHLPSGAEAVMRDPRVSINGLPLCVASYLTDQSPEQIIAHYRHEWAGTAYREVFPQALDDAANDGESAIETLFYSRQATRHVSARSTPEGTTVMLSVMRLSDALDADRRQSQASAGLIPPAMERLYHQSNRHGDTTVIEGHYPIPRARERLGRYLARRGWVETTAPTDTGHGLSMSHPRLGAIEVEFKRRSARTVAVIHRIEHPAGNHE</sequence>
<evidence type="ECO:0000313" key="2">
    <source>
        <dbReference type="EMBL" id="MEX0469334.1"/>
    </source>
</evidence>
<feature type="signal peptide" evidence="1">
    <location>
        <begin position="1"/>
        <end position="39"/>
    </location>
</feature>
<gene>
    <name evidence="2" type="ORF">V6X73_06310</name>
</gene>
<dbReference type="EMBL" id="JBAKFM010000002">
    <property type="protein sequence ID" value="MEX0469334.1"/>
    <property type="molecule type" value="Genomic_DNA"/>
</dbReference>
<evidence type="ECO:0000256" key="1">
    <source>
        <dbReference type="SAM" id="SignalP"/>
    </source>
</evidence>